<dbReference type="Gene3D" id="1.10.10.60">
    <property type="entry name" value="Homeodomain-like"/>
    <property type="match status" value="1"/>
</dbReference>
<evidence type="ECO:0000313" key="8">
    <source>
        <dbReference type="Proteomes" id="UP000319210"/>
    </source>
</evidence>
<dbReference type="Pfam" id="PF16859">
    <property type="entry name" value="TetR_C_11"/>
    <property type="match status" value="1"/>
</dbReference>
<keyword evidence="1" id="KW-0805">Transcription regulation</keyword>
<dbReference type="EMBL" id="BJMM01000033">
    <property type="protein sequence ID" value="GEB52578.1"/>
    <property type="molecule type" value="Genomic_DNA"/>
</dbReference>
<dbReference type="SUPFAM" id="SSF46689">
    <property type="entry name" value="Homeodomain-like"/>
    <property type="match status" value="1"/>
</dbReference>
<feature type="DNA-binding region" description="H-T-H motif" evidence="4">
    <location>
        <begin position="50"/>
        <end position="69"/>
    </location>
</feature>
<dbReference type="PANTHER" id="PTHR30055">
    <property type="entry name" value="HTH-TYPE TRANSCRIPTIONAL REGULATOR RUTR"/>
    <property type="match status" value="1"/>
</dbReference>
<dbReference type="AlphaFoldDB" id="A0A4Y3R726"/>
<dbReference type="InterPro" id="IPR050109">
    <property type="entry name" value="HTH-type_TetR-like_transc_reg"/>
</dbReference>
<organism evidence="7 8">
    <name type="scientific">Streptomyces cacaoi</name>
    <dbReference type="NCBI Taxonomy" id="1898"/>
    <lineage>
        <taxon>Bacteria</taxon>
        <taxon>Bacillati</taxon>
        <taxon>Actinomycetota</taxon>
        <taxon>Actinomycetes</taxon>
        <taxon>Kitasatosporales</taxon>
        <taxon>Streptomycetaceae</taxon>
        <taxon>Streptomyces</taxon>
    </lineage>
</organism>
<dbReference type="Gene3D" id="1.10.357.10">
    <property type="entry name" value="Tetracycline Repressor, domain 2"/>
    <property type="match status" value="1"/>
</dbReference>
<dbReference type="GO" id="GO:0003700">
    <property type="term" value="F:DNA-binding transcription factor activity"/>
    <property type="evidence" value="ECO:0007669"/>
    <property type="project" value="TreeGrafter"/>
</dbReference>
<accession>A0A4Y3R726</accession>
<gene>
    <name evidence="7" type="ORF">SCA03_51290</name>
</gene>
<protein>
    <submittedName>
        <fullName evidence="7">Putative transcriptional regulator, TetR family protein</fullName>
    </submittedName>
</protein>
<comment type="caution">
    <text evidence="7">The sequence shown here is derived from an EMBL/GenBank/DDBJ whole genome shotgun (WGS) entry which is preliminary data.</text>
</comment>
<feature type="domain" description="HTH tetR-type" evidence="6">
    <location>
        <begin position="27"/>
        <end position="87"/>
    </location>
</feature>
<evidence type="ECO:0000256" key="5">
    <source>
        <dbReference type="SAM" id="MobiDB-lite"/>
    </source>
</evidence>
<dbReference type="SUPFAM" id="SSF48498">
    <property type="entry name" value="Tetracyclin repressor-like, C-terminal domain"/>
    <property type="match status" value="1"/>
</dbReference>
<evidence type="ECO:0000256" key="1">
    <source>
        <dbReference type="ARBA" id="ARBA00023015"/>
    </source>
</evidence>
<evidence type="ECO:0000256" key="2">
    <source>
        <dbReference type="ARBA" id="ARBA00023125"/>
    </source>
</evidence>
<dbReference type="InterPro" id="IPR009057">
    <property type="entry name" value="Homeodomain-like_sf"/>
</dbReference>
<dbReference type="PANTHER" id="PTHR30055:SF148">
    <property type="entry name" value="TETR-FAMILY TRANSCRIPTIONAL REGULATOR"/>
    <property type="match status" value="1"/>
</dbReference>
<evidence type="ECO:0000313" key="7">
    <source>
        <dbReference type="EMBL" id="GEB52578.1"/>
    </source>
</evidence>
<feature type="region of interest" description="Disordered" evidence="5">
    <location>
        <begin position="1"/>
        <end position="24"/>
    </location>
</feature>
<reference evidence="7 8" key="1">
    <citation type="submission" date="2019-06" db="EMBL/GenBank/DDBJ databases">
        <title>Whole genome shotgun sequence of Streptomyces cacaoi subsp. cacaoi NBRC 12748.</title>
        <authorList>
            <person name="Hosoyama A."/>
            <person name="Uohara A."/>
            <person name="Ohji S."/>
            <person name="Ichikawa N."/>
        </authorList>
    </citation>
    <scope>NUCLEOTIDE SEQUENCE [LARGE SCALE GENOMIC DNA]</scope>
    <source>
        <strain evidence="7 8">NBRC 12748</strain>
    </source>
</reference>
<evidence type="ECO:0000256" key="3">
    <source>
        <dbReference type="ARBA" id="ARBA00023163"/>
    </source>
</evidence>
<proteinExistence type="predicted"/>
<keyword evidence="2 4" id="KW-0238">DNA-binding</keyword>
<evidence type="ECO:0000259" key="6">
    <source>
        <dbReference type="PROSITE" id="PS50977"/>
    </source>
</evidence>
<dbReference type="RefSeq" id="WP_030886737.1">
    <property type="nucleotide sequence ID" value="NZ_BJMM01000033.1"/>
</dbReference>
<dbReference type="Proteomes" id="UP000319210">
    <property type="component" value="Unassembled WGS sequence"/>
</dbReference>
<dbReference type="InterPro" id="IPR036271">
    <property type="entry name" value="Tet_transcr_reg_TetR-rel_C_sf"/>
</dbReference>
<dbReference type="InterPro" id="IPR001647">
    <property type="entry name" value="HTH_TetR"/>
</dbReference>
<dbReference type="OrthoDB" id="9796019at2"/>
<sequence length="211" mass="23238">MTRGNGENGTGTEPRQQHHGNRHGRSERARLAVLWAADDLLAEKGFAGVTIEGIAKSAGVAKQTIYRWWSSKTDILVEAYLTDAAEALAPVDHGDLERDLRAHLRRLAEFLTGTDPGAVFRALIGQAQHDPAVAGQFRERCLPEQRRRDRLPLERAVRRGELPSGLDLAAEADRLIGPLYYRVLVTGESVGPAFTDALVDAFLARFPARPR</sequence>
<dbReference type="Pfam" id="PF00440">
    <property type="entry name" value="TetR_N"/>
    <property type="match status" value="1"/>
</dbReference>
<dbReference type="GO" id="GO:0000976">
    <property type="term" value="F:transcription cis-regulatory region binding"/>
    <property type="evidence" value="ECO:0007669"/>
    <property type="project" value="TreeGrafter"/>
</dbReference>
<dbReference type="PROSITE" id="PS50977">
    <property type="entry name" value="HTH_TETR_2"/>
    <property type="match status" value="1"/>
</dbReference>
<evidence type="ECO:0000256" key="4">
    <source>
        <dbReference type="PROSITE-ProRule" id="PRU00335"/>
    </source>
</evidence>
<keyword evidence="3" id="KW-0804">Transcription</keyword>
<name>A0A4Y3R726_STRCI</name>
<keyword evidence="8" id="KW-1185">Reference proteome</keyword>
<dbReference type="InterPro" id="IPR011075">
    <property type="entry name" value="TetR_C"/>
</dbReference>
<dbReference type="PRINTS" id="PR00455">
    <property type="entry name" value="HTHTETR"/>
</dbReference>